<sequence>MIILPKHELFHSDNLDYVRAEVAKVYCDHKLGMARGSRLNARHHHAKMNKISLNYMRYGNEVEIEPGELDRFFLIQLPLSGWAEINSGKQSVISTEHCASIPSPNKHLSMRWSDNCEQLMVQISRQAIEQQLSAMIARPLNQPLEFDLLMKGEQPKVRAWWRLIDYMLTEFESSCPISSSPAAEHMEQLIITQLLHAQQHNYSEALQAKGQSIAPAHVKKAEEYIRNHITQAITIDDLVRETGVSPRSLHEGFRKFRGQSPLSYLRALRLEHARKDLLAANGDSVTSIATRWGFTQLGRFSVTYKEVYGESPSETFKKAVY</sequence>
<comment type="caution">
    <text evidence="5">The sequence shown here is derived from an EMBL/GenBank/DDBJ whole genome shotgun (WGS) entry which is preliminary data.</text>
</comment>
<dbReference type="PROSITE" id="PS00041">
    <property type="entry name" value="HTH_ARAC_FAMILY_1"/>
    <property type="match status" value="1"/>
</dbReference>
<evidence type="ECO:0000259" key="4">
    <source>
        <dbReference type="PROSITE" id="PS01124"/>
    </source>
</evidence>
<dbReference type="Proteomes" id="UP000528457">
    <property type="component" value="Unassembled WGS sequence"/>
</dbReference>
<keyword evidence="1" id="KW-0805">Transcription regulation</keyword>
<evidence type="ECO:0000256" key="2">
    <source>
        <dbReference type="ARBA" id="ARBA00023125"/>
    </source>
</evidence>
<dbReference type="SMART" id="SM00342">
    <property type="entry name" value="HTH_ARAC"/>
    <property type="match status" value="1"/>
</dbReference>
<dbReference type="InterPro" id="IPR009057">
    <property type="entry name" value="Homeodomain-like_sf"/>
</dbReference>
<dbReference type="InterPro" id="IPR018062">
    <property type="entry name" value="HTH_AraC-typ_CS"/>
</dbReference>
<dbReference type="Pfam" id="PF14525">
    <property type="entry name" value="AraC_binding_2"/>
    <property type="match status" value="1"/>
</dbReference>
<dbReference type="RefSeq" id="WP_166845959.1">
    <property type="nucleotide sequence ID" value="NZ_JAAONY010000002.1"/>
</dbReference>
<evidence type="ECO:0000313" key="5">
    <source>
        <dbReference type="EMBL" id="MBB6522396.1"/>
    </source>
</evidence>
<dbReference type="InParanoid" id="A0A7X0JW62"/>
<evidence type="ECO:0000256" key="1">
    <source>
        <dbReference type="ARBA" id="ARBA00023015"/>
    </source>
</evidence>
<feature type="domain" description="HTH araC/xylS-type" evidence="4">
    <location>
        <begin position="219"/>
        <end position="318"/>
    </location>
</feature>
<proteinExistence type="predicted"/>
<reference evidence="5 6" key="1">
    <citation type="submission" date="2020-08" db="EMBL/GenBank/DDBJ databases">
        <title>Genomic Encyclopedia of Type Strains, Phase IV (KMG-IV): sequencing the most valuable type-strain genomes for metagenomic binning, comparative biology and taxonomic classification.</title>
        <authorList>
            <person name="Goeker M."/>
        </authorList>
    </citation>
    <scope>NUCLEOTIDE SEQUENCE [LARGE SCALE GENOMIC DNA]</scope>
    <source>
        <strain evidence="5 6">DSM 22368</strain>
    </source>
</reference>
<accession>A0A7X0JW62</accession>
<dbReference type="GO" id="GO:0043565">
    <property type="term" value="F:sequence-specific DNA binding"/>
    <property type="evidence" value="ECO:0007669"/>
    <property type="project" value="InterPro"/>
</dbReference>
<organism evidence="5 6">
    <name type="scientific">Pseudoteredinibacter isoporae</name>
    <dbReference type="NCBI Taxonomy" id="570281"/>
    <lineage>
        <taxon>Bacteria</taxon>
        <taxon>Pseudomonadati</taxon>
        <taxon>Pseudomonadota</taxon>
        <taxon>Gammaproteobacteria</taxon>
        <taxon>Cellvibrionales</taxon>
        <taxon>Cellvibrionaceae</taxon>
        <taxon>Pseudoteredinibacter</taxon>
    </lineage>
</organism>
<dbReference type="InterPro" id="IPR050204">
    <property type="entry name" value="AraC_XylS_family_regulators"/>
</dbReference>
<gene>
    <name evidence="5" type="ORF">HNR48_002681</name>
</gene>
<dbReference type="EMBL" id="JACHHT010000002">
    <property type="protein sequence ID" value="MBB6522396.1"/>
    <property type="molecule type" value="Genomic_DNA"/>
</dbReference>
<evidence type="ECO:0000313" key="6">
    <source>
        <dbReference type="Proteomes" id="UP000528457"/>
    </source>
</evidence>
<dbReference type="InterPro" id="IPR018060">
    <property type="entry name" value="HTH_AraC"/>
</dbReference>
<protein>
    <submittedName>
        <fullName evidence="5">AraC-like DNA-binding protein</fullName>
    </submittedName>
</protein>
<keyword evidence="6" id="KW-1185">Reference proteome</keyword>
<dbReference type="Pfam" id="PF12833">
    <property type="entry name" value="HTH_18"/>
    <property type="match status" value="1"/>
</dbReference>
<dbReference type="InterPro" id="IPR035418">
    <property type="entry name" value="AraC-bd_2"/>
</dbReference>
<keyword evidence="3" id="KW-0804">Transcription</keyword>
<dbReference type="AlphaFoldDB" id="A0A7X0JW62"/>
<name>A0A7X0JW62_9GAMM</name>
<evidence type="ECO:0000256" key="3">
    <source>
        <dbReference type="ARBA" id="ARBA00023163"/>
    </source>
</evidence>
<dbReference type="SUPFAM" id="SSF46689">
    <property type="entry name" value="Homeodomain-like"/>
    <property type="match status" value="2"/>
</dbReference>
<dbReference type="PROSITE" id="PS01124">
    <property type="entry name" value="HTH_ARAC_FAMILY_2"/>
    <property type="match status" value="1"/>
</dbReference>
<dbReference type="GO" id="GO:0003700">
    <property type="term" value="F:DNA-binding transcription factor activity"/>
    <property type="evidence" value="ECO:0007669"/>
    <property type="project" value="InterPro"/>
</dbReference>
<dbReference type="PANTHER" id="PTHR46796:SF12">
    <property type="entry name" value="HTH-TYPE DNA-BINDING TRANSCRIPTIONAL ACTIVATOR EUTR"/>
    <property type="match status" value="1"/>
</dbReference>
<dbReference type="PANTHER" id="PTHR46796">
    <property type="entry name" value="HTH-TYPE TRANSCRIPTIONAL ACTIVATOR RHAS-RELATED"/>
    <property type="match status" value="1"/>
</dbReference>
<dbReference type="Gene3D" id="1.10.10.60">
    <property type="entry name" value="Homeodomain-like"/>
    <property type="match status" value="1"/>
</dbReference>
<keyword evidence="2 5" id="KW-0238">DNA-binding</keyword>